<dbReference type="GO" id="GO:0000324">
    <property type="term" value="C:fungal-type vacuole"/>
    <property type="evidence" value="ECO:0007669"/>
    <property type="project" value="TreeGrafter"/>
</dbReference>
<reference evidence="7" key="1">
    <citation type="submission" date="2020-05" db="EMBL/GenBank/DDBJ databases">
        <title>Mycena genomes resolve the evolution of fungal bioluminescence.</title>
        <authorList>
            <person name="Tsai I.J."/>
        </authorList>
    </citation>
    <scope>NUCLEOTIDE SEQUENCE</scope>
    <source>
        <strain evidence="7">160909Yilan</strain>
    </source>
</reference>
<dbReference type="PROSITE" id="PS00141">
    <property type="entry name" value="ASP_PROTEASE"/>
    <property type="match status" value="1"/>
</dbReference>
<gene>
    <name evidence="7" type="ORF">MSAN_00740700</name>
</gene>
<keyword evidence="4 7" id="KW-0645">Protease</keyword>
<evidence type="ECO:0000313" key="7">
    <source>
        <dbReference type="EMBL" id="KAF7371064.1"/>
    </source>
</evidence>
<dbReference type="SUPFAM" id="SSF50630">
    <property type="entry name" value="Acid proteases"/>
    <property type="match status" value="1"/>
</dbReference>
<dbReference type="CDD" id="cd05471">
    <property type="entry name" value="pepsin_like"/>
    <property type="match status" value="1"/>
</dbReference>
<dbReference type="EMBL" id="JACAZH010000004">
    <property type="protein sequence ID" value="KAF7371064.1"/>
    <property type="molecule type" value="Genomic_DNA"/>
</dbReference>
<dbReference type="GO" id="GO:0004190">
    <property type="term" value="F:aspartic-type endopeptidase activity"/>
    <property type="evidence" value="ECO:0007669"/>
    <property type="project" value="UniProtKB-KW"/>
</dbReference>
<keyword evidence="8" id="KW-1185">Reference proteome</keyword>
<keyword evidence="4" id="KW-0378">Hydrolase</keyword>
<dbReference type="InterPro" id="IPR033121">
    <property type="entry name" value="PEPTIDASE_A1"/>
</dbReference>
<dbReference type="PRINTS" id="PR00792">
    <property type="entry name" value="PEPSIN"/>
</dbReference>
<dbReference type="PANTHER" id="PTHR47966:SF47">
    <property type="entry name" value="ENDOPEPTIDASE, PUTATIVE (AFU_ORTHOLOGUE AFUA_3G01220)-RELATED"/>
    <property type="match status" value="1"/>
</dbReference>
<accession>A0A8H7DD45</accession>
<name>A0A8H7DD45_9AGAR</name>
<sequence length="446" mass="47567">MALIAVVLSLVCAVTAEFNVVRHASQAPRSVEPVVIPAAQFVVPITSREPRRQSKKSNLASLRAAASSNDTAVLEGSDFDSQYLTNITIGGQTFKVIIDTGSSDTWVTQKGFNCFNLTGFPESTEICGFGSDGFDTTASPTFKAFPDVSFNISYDDGEFLTGPVGFDTVTVGGLSVTQQEIGVPNLAAWQGDGVNSGLLGLAFPDITAVYNTMDPSKASDANQIPYDPFFFSAVKQGAVTNPFFSLVLNRGALTANTTEDPNLGFLAFGGMPPVAVEETAVTAPIQGYSATTGDPSNQDAVFWYYTANVGYTFPGSTTVVTQNNNTILDSGTTLNYLPTKVAKAYNEQFVPKARFHKGTYYVECNATVPAFSVNIGGQSFSIDARDQILEDSTDANGNAVCISGTQDGGEDTPDTVFILGDVFMHNVVSTFNIKTNEMTITQRKIY</sequence>
<feature type="active site" evidence="3">
    <location>
        <position position="99"/>
    </location>
</feature>
<feature type="domain" description="Peptidase A1" evidence="6">
    <location>
        <begin position="83"/>
        <end position="441"/>
    </location>
</feature>
<evidence type="ECO:0000259" key="6">
    <source>
        <dbReference type="PROSITE" id="PS51767"/>
    </source>
</evidence>
<dbReference type="PROSITE" id="PS51767">
    <property type="entry name" value="PEPTIDASE_A1"/>
    <property type="match status" value="1"/>
</dbReference>
<feature type="active site" evidence="3">
    <location>
        <position position="329"/>
    </location>
</feature>
<protein>
    <submittedName>
        <fullName evidence="7">Acid protease</fullName>
    </submittedName>
</protein>
<dbReference type="InterPro" id="IPR034164">
    <property type="entry name" value="Pepsin-like_dom"/>
</dbReference>
<dbReference type="GO" id="GO:0006508">
    <property type="term" value="P:proteolysis"/>
    <property type="evidence" value="ECO:0007669"/>
    <property type="project" value="UniProtKB-KW"/>
</dbReference>
<dbReference type="InterPro" id="IPR001461">
    <property type="entry name" value="Aspartic_peptidase_A1"/>
</dbReference>
<dbReference type="Proteomes" id="UP000623467">
    <property type="component" value="Unassembled WGS sequence"/>
</dbReference>
<comment type="similarity">
    <text evidence="1 4">Belongs to the peptidase A1 family.</text>
</comment>
<evidence type="ECO:0000256" key="1">
    <source>
        <dbReference type="ARBA" id="ARBA00007447"/>
    </source>
</evidence>
<dbReference type="InterPro" id="IPR021109">
    <property type="entry name" value="Peptidase_aspartic_dom_sf"/>
</dbReference>
<evidence type="ECO:0000256" key="4">
    <source>
        <dbReference type="RuleBase" id="RU000454"/>
    </source>
</evidence>
<evidence type="ECO:0000256" key="3">
    <source>
        <dbReference type="PIRSR" id="PIRSR601461-1"/>
    </source>
</evidence>
<evidence type="ECO:0000256" key="2">
    <source>
        <dbReference type="ARBA" id="ARBA00022750"/>
    </source>
</evidence>
<dbReference type="Gene3D" id="2.40.70.10">
    <property type="entry name" value="Acid Proteases"/>
    <property type="match status" value="2"/>
</dbReference>
<evidence type="ECO:0000313" key="8">
    <source>
        <dbReference type="Proteomes" id="UP000623467"/>
    </source>
</evidence>
<comment type="caution">
    <text evidence="7">The sequence shown here is derived from an EMBL/GenBank/DDBJ whole genome shotgun (WGS) entry which is preliminary data.</text>
</comment>
<keyword evidence="2 4" id="KW-0064">Aspartyl protease</keyword>
<evidence type="ECO:0000256" key="5">
    <source>
        <dbReference type="SAM" id="SignalP"/>
    </source>
</evidence>
<organism evidence="7 8">
    <name type="scientific">Mycena sanguinolenta</name>
    <dbReference type="NCBI Taxonomy" id="230812"/>
    <lineage>
        <taxon>Eukaryota</taxon>
        <taxon>Fungi</taxon>
        <taxon>Dikarya</taxon>
        <taxon>Basidiomycota</taxon>
        <taxon>Agaricomycotina</taxon>
        <taxon>Agaricomycetes</taxon>
        <taxon>Agaricomycetidae</taxon>
        <taxon>Agaricales</taxon>
        <taxon>Marasmiineae</taxon>
        <taxon>Mycenaceae</taxon>
        <taxon>Mycena</taxon>
    </lineage>
</organism>
<dbReference type="Pfam" id="PF00026">
    <property type="entry name" value="Asp"/>
    <property type="match status" value="1"/>
</dbReference>
<feature type="signal peptide" evidence="5">
    <location>
        <begin position="1"/>
        <end position="16"/>
    </location>
</feature>
<dbReference type="InterPro" id="IPR001969">
    <property type="entry name" value="Aspartic_peptidase_AS"/>
</dbReference>
<proteinExistence type="inferred from homology"/>
<dbReference type="AlphaFoldDB" id="A0A8H7DD45"/>
<dbReference type="PANTHER" id="PTHR47966">
    <property type="entry name" value="BETA-SITE APP-CLEAVING ENZYME, ISOFORM A-RELATED"/>
    <property type="match status" value="1"/>
</dbReference>
<keyword evidence="5" id="KW-0732">Signal</keyword>
<dbReference type="OrthoDB" id="15189at2759"/>
<feature type="chain" id="PRO_5034462751" evidence="5">
    <location>
        <begin position="17"/>
        <end position="446"/>
    </location>
</feature>